<dbReference type="AlphaFoldDB" id="A0A9W6CI63"/>
<evidence type="ECO:0000256" key="1">
    <source>
        <dbReference type="SAM" id="Phobius"/>
    </source>
</evidence>
<dbReference type="RefSeq" id="WP_235837585.1">
    <property type="nucleotide sequence ID" value="NZ_BSCH01000033.1"/>
</dbReference>
<organism evidence="2 3">
    <name type="scientific">Sellimonas catena</name>
    <dbReference type="NCBI Taxonomy" id="2994035"/>
    <lineage>
        <taxon>Bacteria</taxon>
        <taxon>Bacillati</taxon>
        <taxon>Bacillota</taxon>
        <taxon>Clostridia</taxon>
        <taxon>Lachnospirales</taxon>
        <taxon>Lachnospiraceae</taxon>
        <taxon>Sellimonas</taxon>
    </lineage>
</organism>
<protein>
    <submittedName>
        <fullName evidence="2">Uncharacterized protein</fullName>
    </submittedName>
</protein>
<reference evidence="2" key="2">
    <citation type="submission" date="2022-11" db="EMBL/GenBank/DDBJ databases">
        <title>Draft genome sequence of Sellimonas catena strain 18CBH55.</title>
        <authorList>
            <person name="Hisatomi A."/>
            <person name="Ohkuma M."/>
            <person name="Sakamoto M."/>
        </authorList>
    </citation>
    <scope>NUCLEOTIDE SEQUENCE</scope>
    <source>
        <strain evidence="2">18CBH55</strain>
    </source>
</reference>
<proteinExistence type="predicted"/>
<dbReference type="InterPro" id="IPR046061">
    <property type="entry name" value="DUF6019"/>
</dbReference>
<keyword evidence="1" id="KW-1133">Transmembrane helix</keyword>
<accession>A0A9W6CI63</accession>
<name>A0A9W6CI63_9FIRM</name>
<reference evidence="2" key="1">
    <citation type="submission" date="2022-11" db="EMBL/GenBank/DDBJ databases">
        <title>Draft genome sequence of Sellimonas catena strain 18CBH55.</title>
        <authorList>
            <person name="Atsushi H."/>
            <person name="Moriya O."/>
            <person name="Mitsuo S."/>
        </authorList>
    </citation>
    <scope>NUCLEOTIDE SEQUENCE</scope>
    <source>
        <strain evidence="2">18CBH55</strain>
    </source>
</reference>
<sequence>MEWLPLAVIGILIIILGIYFIVKWAVKDALKEYFNDKENNKP</sequence>
<dbReference type="Proteomes" id="UP001145094">
    <property type="component" value="Unassembled WGS sequence"/>
</dbReference>
<gene>
    <name evidence="2" type="ORF">Selli2_34470</name>
</gene>
<keyword evidence="1" id="KW-0812">Transmembrane</keyword>
<comment type="caution">
    <text evidence="2">The sequence shown here is derived from an EMBL/GenBank/DDBJ whole genome shotgun (WGS) entry which is preliminary data.</text>
</comment>
<evidence type="ECO:0000313" key="3">
    <source>
        <dbReference type="Proteomes" id="UP001145094"/>
    </source>
</evidence>
<evidence type="ECO:0000313" key="2">
    <source>
        <dbReference type="EMBL" id="GLG92020.1"/>
    </source>
</evidence>
<dbReference type="EMBL" id="BSCH01000033">
    <property type="protein sequence ID" value="GLG92020.1"/>
    <property type="molecule type" value="Genomic_DNA"/>
</dbReference>
<reference evidence="2" key="3">
    <citation type="journal article" date="2023" name="Int. J. Syst. Evol. Microbiol.">
        <title>Sellimonas catena sp. nov., isolated from human faeces.</title>
        <authorList>
            <person name="Hisatomi A."/>
            <person name="Ohkuma M."/>
            <person name="Sakamoto M."/>
        </authorList>
    </citation>
    <scope>NUCLEOTIDE SEQUENCE</scope>
    <source>
        <strain evidence="2">18CBH55</strain>
    </source>
</reference>
<dbReference type="Pfam" id="PF19483">
    <property type="entry name" value="DUF6019"/>
    <property type="match status" value="1"/>
</dbReference>
<keyword evidence="1" id="KW-0472">Membrane</keyword>
<feature type="transmembrane region" description="Helical" evidence="1">
    <location>
        <begin position="6"/>
        <end position="26"/>
    </location>
</feature>